<organism evidence="1 2">
    <name type="scientific">Polynucleobacter brandtiae</name>
    <dbReference type="NCBI Taxonomy" id="1938816"/>
    <lineage>
        <taxon>Bacteria</taxon>
        <taxon>Pseudomonadati</taxon>
        <taxon>Pseudomonadota</taxon>
        <taxon>Betaproteobacteria</taxon>
        <taxon>Burkholderiales</taxon>
        <taxon>Burkholderiaceae</taxon>
        <taxon>Polynucleobacter</taxon>
    </lineage>
</organism>
<dbReference type="AlphaFoldDB" id="A0A2M8VYZ8"/>
<name>A0A2M8VYZ8_9BURK</name>
<keyword evidence="2" id="KW-1185">Reference proteome</keyword>
<sequence>MGKVCIEKNARGIVNMVVDDVDTPRINLATSEDVRREMSKVYREARSSKIPTQEATRYIYILTQILKAHELVFLEKRLSELEYAHQKTLK</sequence>
<proteinExistence type="predicted"/>
<reference evidence="1 2" key="1">
    <citation type="submission" date="2017-11" db="EMBL/GenBank/DDBJ databases">
        <title>Genomic Encyclopedia of Type Strains, Phase III (KMG-III): the genomes of soil and plant-associated and newly described type strains.</title>
        <authorList>
            <person name="Whitman W."/>
        </authorList>
    </citation>
    <scope>NUCLEOTIDE SEQUENCE [LARGE SCALE GENOMIC DNA]</scope>
    <source>
        <strain evidence="1 2">UB-Domo-W1</strain>
    </source>
</reference>
<dbReference type="OrthoDB" id="5567062at2"/>
<dbReference type="EMBL" id="PGTX01000001">
    <property type="protein sequence ID" value="PJI83082.1"/>
    <property type="molecule type" value="Genomic_DNA"/>
</dbReference>
<evidence type="ECO:0000313" key="2">
    <source>
        <dbReference type="Proteomes" id="UP000229366"/>
    </source>
</evidence>
<dbReference type="Proteomes" id="UP000229366">
    <property type="component" value="Unassembled WGS sequence"/>
</dbReference>
<gene>
    <name evidence="1" type="ORF">B0G85_0473</name>
</gene>
<evidence type="ECO:0000313" key="1">
    <source>
        <dbReference type="EMBL" id="PJI83082.1"/>
    </source>
</evidence>
<comment type="caution">
    <text evidence="1">The sequence shown here is derived from an EMBL/GenBank/DDBJ whole genome shotgun (WGS) entry which is preliminary data.</text>
</comment>
<dbReference type="RefSeq" id="WP_100378822.1">
    <property type="nucleotide sequence ID" value="NZ_CBCSBW010000001.1"/>
</dbReference>
<protein>
    <submittedName>
        <fullName evidence="1">Uncharacterized protein</fullName>
    </submittedName>
</protein>
<accession>A0A2M8VYZ8</accession>